<name>A0A9D1Z5C8_9FIRM</name>
<evidence type="ECO:0000256" key="2">
    <source>
        <dbReference type="SAM" id="Phobius"/>
    </source>
</evidence>
<accession>A0A9D1Z5C8</accession>
<evidence type="ECO:0000313" key="5">
    <source>
        <dbReference type="Proteomes" id="UP000886824"/>
    </source>
</evidence>
<feature type="transmembrane region" description="Helical" evidence="2">
    <location>
        <begin position="26"/>
        <end position="47"/>
    </location>
</feature>
<dbReference type="SUPFAM" id="SSF52266">
    <property type="entry name" value="SGNH hydrolase"/>
    <property type="match status" value="1"/>
</dbReference>
<keyword evidence="2" id="KW-1133">Transmembrane helix</keyword>
<feature type="domain" description="SGNH hydrolase-type esterase" evidence="3">
    <location>
        <begin position="119"/>
        <end position="291"/>
    </location>
</feature>
<gene>
    <name evidence="4" type="ORF">H9826_10035</name>
</gene>
<organism evidence="4 5">
    <name type="scientific">Candidatus Intestinimonas merdavium</name>
    <dbReference type="NCBI Taxonomy" id="2838622"/>
    <lineage>
        <taxon>Bacteria</taxon>
        <taxon>Bacillati</taxon>
        <taxon>Bacillota</taxon>
        <taxon>Clostridia</taxon>
        <taxon>Eubacteriales</taxon>
        <taxon>Intestinimonas</taxon>
    </lineage>
</organism>
<dbReference type="EMBL" id="DXCX01000103">
    <property type="protein sequence ID" value="HIY74289.1"/>
    <property type="molecule type" value="Genomic_DNA"/>
</dbReference>
<sequence length="327" mass="35658">MHETAGASGAPDTKKRDREVGHRRRLALSALLACIALVGAVSLGALAQSSTPVVETMAPPAETRVATPPEATESPRNEAVVLLRPETTPTPTPVLAFDFTQPAPETAAVEDDWFSDAVFIGDSRTDGLRLYSGIRGADFLAYKSLMIFHVVGSDRVDQRAVPLNGVGDRKLVLEWLDEKQYAKVYLMFGINELGYGDGGAFADAFSRTVDEIRARQPEAVIYIQSLVPIEPKKAYQTNPASWLNNDNVARYNQILRQVCADKGVVYVDVAAALVDDTGVLPPEGTTDGIHFVRSWYEKWYAYLKTHTVDPAAYAAGQPVAETEEMSQ</sequence>
<dbReference type="InterPro" id="IPR036514">
    <property type="entry name" value="SGNH_hydro_sf"/>
</dbReference>
<keyword evidence="2" id="KW-0812">Transmembrane</keyword>
<dbReference type="Pfam" id="PF13472">
    <property type="entry name" value="Lipase_GDSL_2"/>
    <property type="match status" value="1"/>
</dbReference>
<evidence type="ECO:0000259" key="3">
    <source>
        <dbReference type="Pfam" id="PF13472"/>
    </source>
</evidence>
<protein>
    <recommendedName>
        <fullName evidence="3">SGNH hydrolase-type esterase domain-containing protein</fullName>
    </recommendedName>
</protein>
<dbReference type="Proteomes" id="UP000886824">
    <property type="component" value="Unassembled WGS sequence"/>
</dbReference>
<dbReference type="AlphaFoldDB" id="A0A9D1Z5C8"/>
<dbReference type="InterPro" id="IPR013830">
    <property type="entry name" value="SGNH_hydro"/>
</dbReference>
<keyword evidence="2" id="KW-0472">Membrane</keyword>
<dbReference type="Gene3D" id="3.40.50.1110">
    <property type="entry name" value="SGNH hydrolase"/>
    <property type="match status" value="1"/>
</dbReference>
<evidence type="ECO:0000313" key="4">
    <source>
        <dbReference type="EMBL" id="HIY74289.1"/>
    </source>
</evidence>
<reference evidence="4" key="1">
    <citation type="journal article" date="2021" name="PeerJ">
        <title>Extensive microbial diversity within the chicken gut microbiome revealed by metagenomics and culture.</title>
        <authorList>
            <person name="Gilroy R."/>
            <person name="Ravi A."/>
            <person name="Getino M."/>
            <person name="Pursley I."/>
            <person name="Horton D.L."/>
            <person name="Alikhan N.F."/>
            <person name="Baker D."/>
            <person name="Gharbi K."/>
            <person name="Hall N."/>
            <person name="Watson M."/>
            <person name="Adriaenssens E.M."/>
            <person name="Foster-Nyarko E."/>
            <person name="Jarju S."/>
            <person name="Secka A."/>
            <person name="Antonio M."/>
            <person name="Oren A."/>
            <person name="Chaudhuri R.R."/>
            <person name="La Ragione R."/>
            <person name="Hildebrand F."/>
            <person name="Pallen M.J."/>
        </authorList>
    </citation>
    <scope>NUCLEOTIDE SEQUENCE</scope>
    <source>
        <strain evidence="4">CHK33-7979</strain>
    </source>
</reference>
<reference evidence="4" key="2">
    <citation type="submission" date="2021-04" db="EMBL/GenBank/DDBJ databases">
        <authorList>
            <person name="Gilroy R."/>
        </authorList>
    </citation>
    <scope>NUCLEOTIDE SEQUENCE</scope>
    <source>
        <strain evidence="4">CHK33-7979</strain>
    </source>
</reference>
<evidence type="ECO:0000256" key="1">
    <source>
        <dbReference type="SAM" id="MobiDB-lite"/>
    </source>
</evidence>
<feature type="region of interest" description="Disordered" evidence="1">
    <location>
        <begin position="1"/>
        <end position="21"/>
    </location>
</feature>
<comment type="caution">
    <text evidence="4">The sequence shown here is derived from an EMBL/GenBank/DDBJ whole genome shotgun (WGS) entry which is preliminary data.</text>
</comment>
<proteinExistence type="predicted"/>